<dbReference type="GO" id="GO:0008270">
    <property type="term" value="F:zinc ion binding"/>
    <property type="evidence" value="ECO:0007669"/>
    <property type="project" value="InterPro"/>
</dbReference>
<keyword evidence="2" id="KW-0862">Zinc</keyword>
<dbReference type="CDD" id="cd01285">
    <property type="entry name" value="nucleoside_deaminase"/>
    <property type="match status" value="1"/>
</dbReference>
<dbReference type="PROSITE" id="PS00903">
    <property type="entry name" value="CYT_DCMP_DEAMINASES_1"/>
    <property type="match status" value="1"/>
</dbReference>
<dbReference type="Pfam" id="PF00383">
    <property type="entry name" value="dCMP_cyt_deam_1"/>
    <property type="match status" value="1"/>
</dbReference>
<dbReference type="InterPro" id="IPR016192">
    <property type="entry name" value="APOBEC/CMP_deaminase_Zn-bd"/>
</dbReference>
<name>A0A2H0BWZ6_9BACT</name>
<dbReference type="PROSITE" id="PS51747">
    <property type="entry name" value="CYT_DCMP_DEAMINASES_2"/>
    <property type="match status" value="1"/>
</dbReference>
<feature type="domain" description="CMP/dCMP-type deaminase" evidence="3">
    <location>
        <begin position="4"/>
        <end position="116"/>
    </location>
</feature>
<dbReference type="PANTHER" id="PTHR11079:SF162">
    <property type="entry name" value="RIBOFLAVIN BIOSYNTHESIS PROTEIN PYRD, CHLOROPLASTIC"/>
    <property type="match status" value="1"/>
</dbReference>
<evidence type="ECO:0000313" key="5">
    <source>
        <dbReference type="Proteomes" id="UP000231246"/>
    </source>
</evidence>
<dbReference type="SUPFAM" id="SSF53927">
    <property type="entry name" value="Cytidine deaminase-like"/>
    <property type="match status" value="1"/>
</dbReference>
<evidence type="ECO:0000256" key="2">
    <source>
        <dbReference type="ARBA" id="ARBA00022833"/>
    </source>
</evidence>
<protein>
    <submittedName>
        <fullName evidence="4">tRNA-specific adenosine deaminase</fullName>
    </submittedName>
</protein>
<reference evidence="4 5" key="1">
    <citation type="submission" date="2017-09" db="EMBL/GenBank/DDBJ databases">
        <title>Depth-based differentiation of microbial function through sediment-hosted aquifers and enrichment of novel symbionts in the deep terrestrial subsurface.</title>
        <authorList>
            <person name="Probst A.J."/>
            <person name="Ladd B."/>
            <person name="Jarett J.K."/>
            <person name="Geller-Mcgrath D.E."/>
            <person name="Sieber C.M."/>
            <person name="Emerson J.B."/>
            <person name="Anantharaman K."/>
            <person name="Thomas B.C."/>
            <person name="Malmstrom R."/>
            <person name="Stieglmeier M."/>
            <person name="Klingl A."/>
            <person name="Woyke T."/>
            <person name="Ryan C.M."/>
            <person name="Banfield J.F."/>
        </authorList>
    </citation>
    <scope>NUCLEOTIDE SEQUENCE [LARGE SCALE GENOMIC DNA]</scope>
    <source>
        <strain evidence="4">CG22_combo_CG10-13_8_21_14_all_38_20</strain>
    </source>
</reference>
<evidence type="ECO:0000259" key="3">
    <source>
        <dbReference type="PROSITE" id="PS51747"/>
    </source>
</evidence>
<dbReference type="InterPro" id="IPR002125">
    <property type="entry name" value="CMP_dCMP_dom"/>
</dbReference>
<evidence type="ECO:0000256" key="1">
    <source>
        <dbReference type="ARBA" id="ARBA00022723"/>
    </source>
</evidence>
<keyword evidence="1" id="KW-0479">Metal-binding</keyword>
<comment type="caution">
    <text evidence="4">The sequence shown here is derived from an EMBL/GenBank/DDBJ whole genome shotgun (WGS) entry which is preliminary data.</text>
</comment>
<dbReference type="GO" id="GO:0016787">
    <property type="term" value="F:hydrolase activity"/>
    <property type="evidence" value="ECO:0007669"/>
    <property type="project" value="InterPro"/>
</dbReference>
<dbReference type="AlphaFoldDB" id="A0A2H0BWZ6"/>
<dbReference type="PANTHER" id="PTHR11079">
    <property type="entry name" value="CYTOSINE DEAMINASE FAMILY MEMBER"/>
    <property type="match status" value="1"/>
</dbReference>
<accession>A0A2H0BWZ6</accession>
<dbReference type="Gene3D" id="3.40.140.10">
    <property type="entry name" value="Cytidine Deaminase, domain 2"/>
    <property type="match status" value="1"/>
</dbReference>
<organism evidence="4 5">
    <name type="scientific">Candidatus Roizmanbacteria bacterium CG22_combo_CG10-13_8_21_14_all_38_20</name>
    <dbReference type="NCBI Taxonomy" id="1974862"/>
    <lineage>
        <taxon>Bacteria</taxon>
        <taxon>Candidatus Roizmaniibacteriota</taxon>
    </lineage>
</organism>
<gene>
    <name evidence="4" type="ORF">COW99_00750</name>
</gene>
<proteinExistence type="predicted"/>
<dbReference type="EMBL" id="PCTA01000004">
    <property type="protein sequence ID" value="PIP62059.1"/>
    <property type="molecule type" value="Genomic_DNA"/>
</dbReference>
<dbReference type="InterPro" id="IPR016193">
    <property type="entry name" value="Cytidine_deaminase-like"/>
</dbReference>
<sequence>MQVKKDQDFMLLAIEQAKKAKETGDLPFGAVVVYKNNVIGSGKAEDKSTADVTAHAELNALREACRKLKTDNLEDCIIYCTNEPCVMCAAGIFQAGILRVVIGASRADLSHILRPRKLSIDDLVIDSGHKIEITRGVLKDKALELFADINNKS</sequence>
<evidence type="ECO:0000313" key="4">
    <source>
        <dbReference type="EMBL" id="PIP62059.1"/>
    </source>
</evidence>
<dbReference type="Proteomes" id="UP000231246">
    <property type="component" value="Unassembled WGS sequence"/>
</dbReference>